<evidence type="ECO:0000256" key="4">
    <source>
        <dbReference type="ARBA" id="ARBA00022679"/>
    </source>
</evidence>
<organism evidence="13 14">
    <name type="scientific">Dactylonectria estremocensis</name>
    <dbReference type="NCBI Taxonomy" id="1079267"/>
    <lineage>
        <taxon>Eukaryota</taxon>
        <taxon>Fungi</taxon>
        <taxon>Dikarya</taxon>
        <taxon>Ascomycota</taxon>
        <taxon>Pezizomycotina</taxon>
        <taxon>Sordariomycetes</taxon>
        <taxon>Hypocreomycetidae</taxon>
        <taxon>Hypocreales</taxon>
        <taxon>Nectriaceae</taxon>
        <taxon>Dactylonectria</taxon>
    </lineage>
</organism>
<evidence type="ECO:0000259" key="12">
    <source>
        <dbReference type="PROSITE" id="PS52004"/>
    </source>
</evidence>
<evidence type="ECO:0000256" key="8">
    <source>
        <dbReference type="ARBA" id="ARBA00023315"/>
    </source>
</evidence>
<dbReference type="InterPro" id="IPR016039">
    <property type="entry name" value="Thiolase-like"/>
</dbReference>
<evidence type="ECO:0000313" key="14">
    <source>
        <dbReference type="Proteomes" id="UP000717696"/>
    </source>
</evidence>
<dbReference type="NCBIfam" id="TIGR03150">
    <property type="entry name" value="fabF"/>
    <property type="match status" value="1"/>
</dbReference>
<evidence type="ECO:0000256" key="7">
    <source>
        <dbReference type="ARBA" id="ARBA00023160"/>
    </source>
</evidence>
<dbReference type="GO" id="GO:0005739">
    <property type="term" value="C:mitochondrion"/>
    <property type="evidence" value="ECO:0007669"/>
    <property type="project" value="TreeGrafter"/>
</dbReference>
<proteinExistence type="inferred from homology"/>
<evidence type="ECO:0000256" key="11">
    <source>
        <dbReference type="RuleBase" id="RU003694"/>
    </source>
</evidence>
<evidence type="ECO:0000256" key="5">
    <source>
        <dbReference type="ARBA" id="ARBA00022832"/>
    </source>
</evidence>
<evidence type="ECO:0000313" key="13">
    <source>
        <dbReference type="EMBL" id="KAH7162415.1"/>
    </source>
</evidence>
<evidence type="ECO:0000256" key="1">
    <source>
        <dbReference type="ARBA" id="ARBA00005194"/>
    </source>
</evidence>
<name>A0A9P9JKR8_9HYPO</name>
<comment type="pathway">
    <text evidence="1">Lipid metabolism; fatty acid biosynthesis.</text>
</comment>
<dbReference type="PROSITE" id="PS00606">
    <property type="entry name" value="KS3_1"/>
    <property type="match status" value="1"/>
</dbReference>
<evidence type="ECO:0000256" key="3">
    <source>
        <dbReference type="ARBA" id="ARBA00022516"/>
    </source>
</evidence>
<gene>
    <name evidence="13" type="ORF">B0J13DRAFT_601072</name>
</gene>
<dbReference type="OrthoDB" id="5334845at2759"/>
<evidence type="ECO:0000256" key="10">
    <source>
        <dbReference type="PIRSR" id="PIRSR000447-1"/>
    </source>
</evidence>
<dbReference type="SUPFAM" id="SSF53901">
    <property type="entry name" value="Thiolase-like"/>
    <property type="match status" value="2"/>
</dbReference>
<sequence length="428" mass="44913">MRRVVVTGLGAITPLGVGVGRTWTRLLAGDSGIVSVAHREPQDRWRELTSTVAGLVPEGEVEGQWSPTGWINLSEQRRMSKFTQYAVAASNMALKDAGWEPSGQEELEATGVCLGSGIGNLDEIYETSLTHHQGGYKKVSPLFVPKILINMAAGHIAMKYGFQGPNHAATTACTTGAHSIGDASRFVAMGDADVMVAGGSESCIHPLTFAGFGRARSLCTAYNDNPAASCRPFDADRDGFVVSEGAAVMILEELEHAKARGARIYAEVKGYGCSGDAYHMTAPREDGHGAFLAMKRALKNAGIKPSQVDYINAHATSTHVGDAAEAAAIRRLMLGEEGYSRAGDVTVSSTKGAIGHLLGAAGAIEALFSILTIHEGVVPATLNLENPNVGAEFNFVAKSAQQKSVGVALSNSFGFGGTNSSLVFSKLE</sequence>
<keyword evidence="3 9" id="KW-0444">Lipid biosynthesis</keyword>
<protein>
    <recommendedName>
        <fullName evidence="9">3-oxoacyl-[acyl-carrier-protein] synthase</fullName>
    </recommendedName>
</protein>
<keyword evidence="5" id="KW-0276">Fatty acid metabolism</keyword>
<dbReference type="InterPro" id="IPR017568">
    <property type="entry name" value="3-oxoacyl-ACP_synth-2"/>
</dbReference>
<keyword evidence="8" id="KW-0012">Acyltransferase</keyword>
<dbReference type="PANTHER" id="PTHR11712">
    <property type="entry name" value="POLYKETIDE SYNTHASE-RELATED"/>
    <property type="match status" value="1"/>
</dbReference>
<dbReference type="InterPro" id="IPR000794">
    <property type="entry name" value="Beta-ketoacyl_synthase"/>
</dbReference>
<evidence type="ECO:0000256" key="6">
    <source>
        <dbReference type="ARBA" id="ARBA00023098"/>
    </source>
</evidence>
<feature type="active site" description="For beta-ketoacyl synthase activity" evidence="10">
    <location>
        <position position="173"/>
    </location>
</feature>
<dbReference type="FunFam" id="3.40.47.10:FF:000024">
    <property type="entry name" value="3-oxoacyl-[acyl-carrier-protein] synthase, mitochondrial"/>
    <property type="match status" value="1"/>
</dbReference>
<dbReference type="PROSITE" id="PS52004">
    <property type="entry name" value="KS3_2"/>
    <property type="match status" value="1"/>
</dbReference>
<dbReference type="Gene3D" id="3.40.47.10">
    <property type="match status" value="2"/>
</dbReference>
<dbReference type="Pfam" id="PF02801">
    <property type="entry name" value="Ketoacyl-synt_C"/>
    <property type="match status" value="1"/>
</dbReference>
<comment type="caution">
    <text evidence="13">The sequence shown here is derived from an EMBL/GenBank/DDBJ whole genome shotgun (WGS) entry which is preliminary data.</text>
</comment>
<dbReference type="InterPro" id="IPR018201">
    <property type="entry name" value="Ketoacyl_synth_AS"/>
</dbReference>
<dbReference type="PANTHER" id="PTHR11712:SF336">
    <property type="entry name" value="3-OXOACYL-[ACYL-CARRIER-PROTEIN] SYNTHASE, MITOCHONDRIAL"/>
    <property type="match status" value="1"/>
</dbReference>
<dbReference type="NCBIfam" id="NF005589">
    <property type="entry name" value="PRK07314.1"/>
    <property type="match status" value="1"/>
</dbReference>
<dbReference type="InterPro" id="IPR014030">
    <property type="entry name" value="Ketoacyl_synth_N"/>
</dbReference>
<dbReference type="InterPro" id="IPR020841">
    <property type="entry name" value="PKS_Beta-ketoAc_synthase_dom"/>
</dbReference>
<evidence type="ECO:0000256" key="2">
    <source>
        <dbReference type="ARBA" id="ARBA00008467"/>
    </source>
</evidence>
<dbReference type="InterPro" id="IPR014031">
    <property type="entry name" value="Ketoacyl_synth_C"/>
</dbReference>
<keyword evidence="4 9" id="KW-0808">Transferase</keyword>
<dbReference type="Proteomes" id="UP000717696">
    <property type="component" value="Unassembled WGS sequence"/>
</dbReference>
<dbReference type="SMART" id="SM00825">
    <property type="entry name" value="PKS_KS"/>
    <property type="match status" value="1"/>
</dbReference>
<dbReference type="GO" id="GO:0006633">
    <property type="term" value="P:fatty acid biosynthetic process"/>
    <property type="evidence" value="ECO:0007669"/>
    <property type="project" value="UniProtKB-KW"/>
</dbReference>
<reference evidence="13" key="1">
    <citation type="journal article" date="2021" name="Nat. Commun.">
        <title>Genetic determinants of endophytism in the Arabidopsis root mycobiome.</title>
        <authorList>
            <person name="Mesny F."/>
            <person name="Miyauchi S."/>
            <person name="Thiergart T."/>
            <person name="Pickel B."/>
            <person name="Atanasova L."/>
            <person name="Karlsson M."/>
            <person name="Huettel B."/>
            <person name="Barry K.W."/>
            <person name="Haridas S."/>
            <person name="Chen C."/>
            <person name="Bauer D."/>
            <person name="Andreopoulos W."/>
            <person name="Pangilinan J."/>
            <person name="LaButti K."/>
            <person name="Riley R."/>
            <person name="Lipzen A."/>
            <person name="Clum A."/>
            <person name="Drula E."/>
            <person name="Henrissat B."/>
            <person name="Kohler A."/>
            <person name="Grigoriev I.V."/>
            <person name="Martin F.M."/>
            <person name="Hacquard S."/>
        </authorList>
    </citation>
    <scope>NUCLEOTIDE SEQUENCE</scope>
    <source>
        <strain evidence="13">MPI-CAGE-AT-0021</strain>
    </source>
</reference>
<keyword evidence="6" id="KW-0443">Lipid metabolism</keyword>
<keyword evidence="7 9" id="KW-0275">Fatty acid biosynthesis</keyword>
<dbReference type="Pfam" id="PF00109">
    <property type="entry name" value="ketoacyl-synt"/>
    <property type="match status" value="1"/>
</dbReference>
<accession>A0A9P9JKR8</accession>
<dbReference type="EMBL" id="JAGMUU010000001">
    <property type="protein sequence ID" value="KAH7162415.1"/>
    <property type="molecule type" value="Genomic_DNA"/>
</dbReference>
<evidence type="ECO:0000256" key="9">
    <source>
        <dbReference type="PIRNR" id="PIRNR000447"/>
    </source>
</evidence>
<dbReference type="FunFam" id="3.40.47.10:FF:000015">
    <property type="entry name" value="3-oxoacyl-[acyl-carrier-protein] synthase, mitochondrial"/>
    <property type="match status" value="1"/>
</dbReference>
<dbReference type="PIRSF" id="PIRSF000447">
    <property type="entry name" value="KAS_II"/>
    <property type="match status" value="1"/>
</dbReference>
<dbReference type="AlphaFoldDB" id="A0A9P9JKR8"/>
<dbReference type="CDD" id="cd00834">
    <property type="entry name" value="KAS_I_II"/>
    <property type="match status" value="1"/>
</dbReference>
<dbReference type="GO" id="GO:0004315">
    <property type="term" value="F:3-oxoacyl-[acyl-carrier-protein] synthase activity"/>
    <property type="evidence" value="ECO:0007669"/>
    <property type="project" value="InterPro"/>
</dbReference>
<keyword evidence="14" id="KW-1185">Reference proteome</keyword>
<feature type="domain" description="Ketosynthase family 3 (KS3)" evidence="12">
    <location>
        <begin position="1"/>
        <end position="426"/>
    </location>
</feature>
<comment type="similarity">
    <text evidence="2 9 11">Belongs to the thiolase-like superfamily. Beta-ketoacyl-ACP synthases family.</text>
</comment>